<dbReference type="PANTHER" id="PTHR43750">
    <property type="entry name" value="UDP-GLUCOSE 6-DEHYDROGENASE TUAD"/>
    <property type="match status" value="1"/>
</dbReference>
<dbReference type="Proteomes" id="UP001365781">
    <property type="component" value="Unassembled WGS sequence"/>
</dbReference>
<feature type="domain" description="UDP-glucose/GDP-mannose dehydrogenase N-terminal" evidence="1">
    <location>
        <begin position="1"/>
        <end position="92"/>
    </location>
</feature>
<dbReference type="PANTHER" id="PTHR43750:SF3">
    <property type="entry name" value="UDP-GLUCOSE 6-DEHYDROGENASE TUAD"/>
    <property type="match status" value="1"/>
</dbReference>
<organism evidence="2 3">
    <name type="scientific">Streptomyces brasiliscabiei</name>
    <dbReference type="NCBI Taxonomy" id="2736302"/>
    <lineage>
        <taxon>Bacteria</taxon>
        <taxon>Bacillati</taxon>
        <taxon>Actinomycetota</taxon>
        <taxon>Actinomycetes</taxon>
        <taxon>Kitasatosporales</taxon>
        <taxon>Streptomycetaceae</taxon>
        <taxon>Streptomyces</taxon>
    </lineage>
</organism>
<protein>
    <submittedName>
        <fullName evidence="2">UDP-glucose 6-dehydrogenase</fullName>
    </submittedName>
</protein>
<evidence type="ECO:0000313" key="3">
    <source>
        <dbReference type="Proteomes" id="UP001365781"/>
    </source>
</evidence>
<evidence type="ECO:0000259" key="1">
    <source>
        <dbReference type="Pfam" id="PF03721"/>
    </source>
</evidence>
<dbReference type="SUPFAM" id="SSF51735">
    <property type="entry name" value="NAD(P)-binding Rossmann-fold domains"/>
    <property type="match status" value="1"/>
</dbReference>
<sequence>FICVGTPLKPDNDLDTSAVFSLAREIPQYVEDYKTVVIKSTVPVGTCAEFKRMVEERLIDTAEIDIVSNPEFMREGSALKDMYEADRIVIGT</sequence>
<evidence type="ECO:0000313" key="2">
    <source>
        <dbReference type="EMBL" id="MEI5617115.1"/>
    </source>
</evidence>
<dbReference type="EMBL" id="JBBAYM010000226">
    <property type="protein sequence ID" value="MEI5617115.1"/>
    <property type="molecule type" value="Genomic_DNA"/>
</dbReference>
<accession>A0ABU8GV86</accession>
<keyword evidence="3" id="KW-1185">Reference proteome</keyword>
<gene>
    <name evidence="2" type="ORF">WB403_49350</name>
</gene>
<feature type="non-terminal residue" evidence="2">
    <location>
        <position position="1"/>
    </location>
</feature>
<comment type="caution">
    <text evidence="2">The sequence shown here is derived from an EMBL/GenBank/DDBJ whole genome shotgun (WGS) entry which is preliminary data.</text>
</comment>
<feature type="non-terminal residue" evidence="2">
    <location>
        <position position="92"/>
    </location>
</feature>
<proteinExistence type="predicted"/>
<dbReference type="InterPro" id="IPR036291">
    <property type="entry name" value="NAD(P)-bd_dom_sf"/>
</dbReference>
<name>A0ABU8GV86_9ACTN</name>
<reference evidence="2 3" key="1">
    <citation type="submission" date="2024-03" db="EMBL/GenBank/DDBJ databases">
        <title>First Report of Pectobacterium brasiliscabiei causing potato scab in china.</title>
        <authorList>
            <person name="Handique U."/>
        </authorList>
    </citation>
    <scope>NUCLEOTIDE SEQUENCE [LARGE SCALE GENOMIC DNA]</scope>
    <source>
        <strain evidence="2 3">ZRIMU1503</strain>
    </source>
</reference>
<dbReference type="InterPro" id="IPR001732">
    <property type="entry name" value="UDP-Glc/GDP-Man_DH_N"/>
</dbReference>
<dbReference type="Gene3D" id="3.40.50.720">
    <property type="entry name" value="NAD(P)-binding Rossmann-like Domain"/>
    <property type="match status" value="1"/>
</dbReference>
<dbReference type="Pfam" id="PF03721">
    <property type="entry name" value="UDPG_MGDP_dh_N"/>
    <property type="match status" value="1"/>
</dbReference>